<evidence type="ECO:0000313" key="4">
    <source>
        <dbReference type="Proteomes" id="UP001477672"/>
    </source>
</evidence>
<evidence type="ECO:0000259" key="2">
    <source>
        <dbReference type="PROSITE" id="PS50965"/>
    </source>
</evidence>
<gene>
    <name evidence="3" type="ORF">WMO24_06830</name>
</gene>
<sequence length="238" mass="26244">MAILHKKHNANAGKRAGFLAGQALCVLVPAALAVWYVVGLVQKQPLQPVLYAALACAAVGAVLFRVFGNRSEILKSGIEGEKQAVDALKVLPYSYHVVSNPVYYINGRKAELDAVVIGKNGVCIVETKNHTGVITGRPQDEWWSQTKRRGTKHMKNPLLQVERQASILEQVLREAGCKCPVRQMVYFASKNARVSVRDSRIFVGDEALRKAIRAERETLSPSEVSAIVDALTWQKEKI</sequence>
<reference evidence="3 4" key="1">
    <citation type="submission" date="2024-03" db="EMBL/GenBank/DDBJ databases">
        <title>Human intestinal bacterial collection.</title>
        <authorList>
            <person name="Pauvert C."/>
            <person name="Hitch T.C.A."/>
            <person name="Clavel T."/>
        </authorList>
    </citation>
    <scope>NUCLEOTIDE SEQUENCE [LARGE SCALE GENOMIC DNA]</scope>
    <source>
        <strain evidence="3 4">CLA-JM-H11</strain>
    </source>
</reference>
<dbReference type="Proteomes" id="UP001477672">
    <property type="component" value="Unassembled WGS sequence"/>
</dbReference>
<evidence type="ECO:0000256" key="1">
    <source>
        <dbReference type="SAM" id="Phobius"/>
    </source>
</evidence>
<organism evidence="3 4">
    <name type="scientific">Ruthenibacterium intestinale</name>
    <dbReference type="NCBI Taxonomy" id="3133163"/>
    <lineage>
        <taxon>Bacteria</taxon>
        <taxon>Bacillati</taxon>
        <taxon>Bacillota</taxon>
        <taxon>Clostridia</taxon>
        <taxon>Eubacteriales</taxon>
        <taxon>Oscillospiraceae</taxon>
        <taxon>Ruthenibacterium</taxon>
    </lineage>
</organism>
<evidence type="ECO:0000313" key="3">
    <source>
        <dbReference type="EMBL" id="MEQ2520142.1"/>
    </source>
</evidence>
<keyword evidence="4" id="KW-1185">Reference proteome</keyword>
<name>A0ABV1GEQ1_9FIRM</name>
<keyword evidence="1" id="KW-1133">Transmembrane helix</keyword>
<keyword evidence="1" id="KW-0812">Transmembrane</keyword>
<dbReference type="PROSITE" id="PS50965">
    <property type="entry name" value="NERD"/>
    <property type="match status" value="1"/>
</dbReference>
<accession>A0ABV1GEQ1</accession>
<dbReference type="RefSeq" id="WP_349215585.1">
    <property type="nucleotide sequence ID" value="NZ_JBBMFA010000082.1"/>
</dbReference>
<keyword evidence="1" id="KW-0472">Membrane</keyword>
<dbReference type="Pfam" id="PF08378">
    <property type="entry name" value="NERD"/>
    <property type="match status" value="1"/>
</dbReference>
<dbReference type="EMBL" id="JBBMFA010000082">
    <property type="protein sequence ID" value="MEQ2520142.1"/>
    <property type="molecule type" value="Genomic_DNA"/>
</dbReference>
<dbReference type="InterPro" id="IPR011528">
    <property type="entry name" value="NERD"/>
</dbReference>
<proteinExistence type="predicted"/>
<protein>
    <submittedName>
        <fullName evidence="3">Nuclease-related domain-containing protein</fullName>
    </submittedName>
</protein>
<feature type="domain" description="NERD" evidence="2">
    <location>
        <begin position="76"/>
        <end position="191"/>
    </location>
</feature>
<feature type="transmembrane region" description="Helical" evidence="1">
    <location>
        <begin position="49"/>
        <end position="67"/>
    </location>
</feature>
<comment type="caution">
    <text evidence="3">The sequence shown here is derived from an EMBL/GenBank/DDBJ whole genome shotgun (WGS) entry which is preliminary data.</text>
</comment>